<dbReference type="Pfam" id="PF07883">
    <property type="entry name" value="Cupin_2"/>
    <property type="match status" value="1"/>
</dbReference>
<feature type="domain" description="Cupin type-2" evidence="1">
    <location>
        <begin position="48"/>
        <end position="103"/>
    </location>
</feature>
<accession>A0A9X2CIT1</accession>
<protein>
    <submittedName>
        <fullName evidence="2">Cupin domain-containing protein</fullName>
    </submittedName>
</protein>
<dbReference type="InterPro" id="IPR011051">
    <property type="entry name" value="RmlC_Cupin_sf"/>
</dbReference>
<organism evidence="2 3">
    <name type="scientific">Shewanella pneumatophori</name>
    <dbReference type="NCBI Taxonomy" id="314092"/>
    <lineage>
        <taxon>Bacteria</taxon>
        <taxon>Pseudomonadati</taxon>
        <taxon>Pseudomonadota</taxon>
        <taxon>Gammaproteobacteria</taxon>
        <taxon>Alteromonadales</taxon>
        <taxon>Shewanellaceae</taxon>
        <taxon>Shewanella</taxon>
    </lineage>
</organism>
<dbReference type="RefSeq" id="WP_248951160.1">
    <property type="nucleotide sequence ID" value="NZ_JAKILB010000011.1"/>
</dbReference>
<dbReference type="SUPFAM" id="SSF51182">
    <property type="entry name" value="RmlC-like cupins"/>
    <property type="match status" value="1"/>
</dbReference>
<dbReference type="CDD" id="cd06981">
    <property type="entry name" value="cupin_reut_a1446"/>
    <property type="match status" value="1"/>
</dbReference>
<evidence type="ECO:0000313" key="3">
    <source>
        <dbReference type="Proteomes" id="UP001139293"/>
    </source>
</evidence>
<dbReference type="InterPro" id="IPR014710">
    <property type="entry name" value="RmlC-like_jellyroll"/>
</dbReference>
<evidence type="ECO:0000313" key="2">
    <source>
        <dbReference type="EMBL" id="MCL1140105.1"/>
    </source>
</evidence>
<keyword evidence="3" id="KW-1185">Reference proteome</keyword>
<evidence type="ECO:0000259" key="1">
    <source>
        <dbReference type="Pfam" id="PF07883"/>
    </source>
</evidence>
<dbReference type="AlphaFoldDB" id="A0A9X2CIT1"/>
<name>A0A9X2CIT1_9GAMM</name>
<dbReference type="EMBL" id="JAKILB010000011">
    <property type="protein sequence ID" value="MCL1140105.1"/>
    <property type="molecule type" value="Genomic_DNA"/>
</dbReference>
<dbReference type="Gene3D" id="2.60.120.10">
    <property type="entry name" value="Jelly Rolls"/>
    <property type="match status" value="1"/>
</dbReference>
<sequence>MQKQNIFTELPSDLSQEVFEPLIKTDKVLIERIVSKAHVTPVGQWYDQAHSEWVMVVQGAAKLEFNDGKTVKLNVGEHINIAAHVKHRVAWTCEQTETIWLAVHY</sequence>
<reference evidence="2" key="1">
    <citation type="submission" date="2022-01" db="EMBL/GenBank/DDBJ databases">
        <title>Whole genome-based taxonomy of the Shewanellaceae.</title>
        <authorList>
            <person name="Martin-Rodriguez A.J."/>
        </authorList>
    </citation>
    <scope>NUCLEOTIDE SEQUENCE</scope>
    <source>
        <strain evidence="2">KCTC 23973</strain>
    </source>
</reference>
<gene>
    <name evidence="2" type="ORF">L2740_16280</name>
</gene>
<dbReference type="Proteomes" id="UP001139293">
    <property type="component" value="Unassembled WGS sequence"/>
</dbReference>
<comment type="caution">
    <text evidence="2">The sequence shown here is derived from an EMBL/GenBank/DDBJ whole genome shotgun (WGS) entry which is preliminary data.</text>
</comment>
<proteinExistence type="predicted"/>
<dbReference type="InterPro" id="IPR013096">
    <property type="entry name" value="Cupin_2"/>
</dbReference>